<dbReference type="PANTHER" id="PTHR46663">
    <property type="entry name" value="DIGUANYLATE CYCLASE DGCT-RELATED"/>
    <property type="match status" value="1"/>
</dbReference>
<dbReference type="EMBL" id="LT837803">
    <property type="protein sequence ID" value="SMB27492.1"/>
    <property type="molecule type" value="Genomic_DNA"/>
</dbReference>
<dbReference type="CDD" id="cd01949">
    <property type="entry name" value="GGDEF"/>
    <property type="match status" value="1"/>
</dbReference>
<dbReference type="PROSITE" id="PS50887">
    <property type="entry name" value="GGDEF"/>
    <property type="match status" value="1"/>
</dbReference>
<dbReference type="NCBIfam" id="TIGR00254">
    <property type="entry name" value="GGDEF"/>
    <property type="match status" value="1"/>
</dbReference>
<feature type="transmembrane region" description="Helical" evidence="1">
    <location>
        <begin position="123"/>
        <end position="142"/>
    </location>
</feature>
<dbReference type="GO" id="GO:0052621">
    <property type="term" value="F:diguanylate cyclase activity"/>
    <property type="evidence" value="ECO:0007669"/>
    <property type="project" value="UniProtKB-EC"/>
</dbReference>
<keyword evidence="4" id="KW-1185">Reference proteome</keyword>
<feature type="transmembrane region" description="Helical" evidence="1">
    <location>
        <begin position="67"/>
        <end position="87"/>
    </location>
</feature>
<sequence length="397" mass="43864">MNDKLPRTAVHYLVEMVDHFVHPSLRDVPDMLNRARILIASMVIMAGCALIALITIFLSKFPLHSNISAATLILPMVLWFNYAFIRFWRHGNYAQTSKAVVIVLLVTLIGAIGISGGPLTSPVIYLLVVPVLTAFFFGGQVLGNRISRITIALLAILLLMQWLGVPFIQTVDAAEKMEVLSLVIALLGVSVISAMAFIYEYTAAVLKRERDTEREKFMELAKTDPLTGLANRRNFDAMLNERMSLYGTQNPPQRFALGYLDLDGFKPINDTHGHAVGDEVLCVISSRMQGVLRDSDFVARHGGDEFMIMLDMIGDREALKMMADRLLSVISRPIKTSAGIVSVTGSLGFALYPMDADEIEALKKSADSAMYEAKRSRDTWRIYRDASGKLAADTAAS</sequence>
<keyword evidence="1" id="KW-1133">Transmembrane helix</keyword>
<feature type="transmembrane region" description="Helical" evidence="1">
    <location>
        <begin position="180"/>
        <end position="199"/>
    </location>
</feature>
<protein>
    <submittedName>
        <fullName evidence="3">Diguanylate cyclase</fullName>
        <ecNumber evidence="3">2.7.7.65</ecNumber>
    </submittedName>
</protein>
<accession>A0A7Z7HRU4</accession>
<feature type="transmembrane region" description="Helical" evidence="1">
    <location>
        <begin position="99"/>
        <end position="117"/>
    </location>
</feature>
<dbReference type="AlphaFoldDB" id="A0A7Z7HRU4"/>
<dbReference type="Gene3D" id="3.30.70.270">
    <property type="match status" value="1"/>
</dbReference>
<dbReference type="InterPro" id="IPR000160">
    <property type="entry name" value="GGDEF_dom"/>
</dbReference>
<dbReference type="Pfam" id="PF00990">
    <property type="entry name" value="GGDEF"/>
    <property type="match status" value="1"/>
</dbReference>
<gene>
    <name evidence="3" type="ORF">SDENCHOL_20394</name>
</gene>
<dbReference type="PANTHER" id="PTHR46663:SF2">
    <property type="entry name" value="GGDEF DOMAIN-CONTAINING PROTEIN"/>
    <property type="match status" value="1"/>
</dbReference>
<organism evidence="3 4">
    <name type="scientific">Sterolibacterium denitrificans</name>
    <dbReference type="NCBI Taxonomy" id="157592"/>
    <lineage>
        <taxon>Bacteria</taxon>
        <taxon>Pseudomonadati</taxon>
        <taxon>Pseudomonadota</taxon>
        <taxon>Betaproteobacteria</taxon>
        <taxon>Nitrosomonadales</taxon>
        <taxon>Sterolibacteriaceae</taxon>
        <taxon>Sterolibacterium</taxon>
    </lineage>
</organism>
<proteinExistence type="predicted"/>
<reference evidence="3" key="1">
    <citation type="submission" date="2017-03" db="EMBL/GenBank/DDBJ databases">
        <authorList>
            <consortium name="AG Boll"/>
        </authorList>
    </citation>
    <scope>NUCLEOTIDE SEQUENCE [LARGE SCALE GENOMIC DNA]</scope>
    <source>
        <strain evidence="3">Chol</strain>
    </source>
</reference>
<dbReference type="InterPro" id="IPR052163">
    <property type="entry name" value="DGC-Regulatory_Protein"/>
</dbReference>
<dbReference type="SUPFAM" id="SSF55073">
    <property type="entry name" value="Nucleotide cyclase"/>
    <property type="match status" value="1"/>
</dbReference>
<keyword evidence="3" id="KW-0548">Nucleotidyltransferase</keyword>
<feature type="domain" description="GGDEF" evidence="2">
    <location>
        <begin position="253"/>
        <end position="385"/>
    </location>
</feature>
<evidence type="ECO:0000313" key="3">
    <source>
        <dbReference type="EMBL" id="SMB27492.1"/>
    </source>
</evidence>
<keyword evidence="3" id="KW-0808">Transferase</keyword>
<dbReference type="InterPro" id="IPR043128">
    <property type="entry name" value="Rev_trsase/Diguanyl_cyclase"/>
</dbReference>
<feature type="transmembrane region" description="Helical" evidence="1">
    <location>
        <begin position="37"/>
        <end position="61"/>
    </location>
</feature>
<dbReference type="InterPro" id="IPR029787">
    <property type="entry name" value="Nucleotide_cyclase"/>
</dbReference>
<dbReference type="SMART" id="SM00267">
    <property type="entry name" value="GGDEF"/>
    <property type="match status" value="1"/>
</dbReference>
<name>A0A7Z7HRU4_9PROT</name>
<feature type="transmembrane region" description="Helical" evidence="1">
    <location>
        <begin position="149"/>
        <end position="168"/>
    </location>
</feature>
<evidence type="ECO:0000259" key="2">
    <source>
        <dbReference type="PROSITE" id="PS50887"/>
    </source>
</evidence>
<evidence type="ECO:0000256" key="1">
    <source>
        <dbReference type="SAM" id="Phobius"/>
    </source>
</evidence>
<dbReference type="Proteomes" id="UP000242886">
    <property type="component" value="Chromosome SDENCHOL"/>
</dbReference>
<keyword evidence="1" id="KW-0472">Membrane</keyword>
<dbReference type="RefSeq" id="WP_154716902.1">
    <property type="nucleotide sequence ID" value="NZ_LT837803.1"/>
</dbReference>
<evidence type="ECO:0000313" key="4">
    <source>
        <dbReference type="Proteomes" id="UP000242886"/>
    </source>
</evidence>
<dbReference type="EC" id="2.7.7.65" evidence="3"/>
<keyword evidence="1" id="KW-0812">Transmembrane</keyword>